<name>A0A382EZG1_9ZZZZ</name>
<gene>
    <name evidence="1" type="ORF">METZ01_LOCUS208125</name>
</gene>
<dbReference type="AlphaFoldDB" id="A0A382EZG1"/>
<proteinExistence type="predicted"/>
<reference evidence="1" key="1">
    <citation type="submission" date="2018-05" db="EMBL/GenBank/DDBJ databases">
        <authorList>
            <person name="Lanie J.A."/>
            <person name="Ng W.-L."/>
            <person name="Kazmierczak K.M."/>
            <person name="Andrzejewski T.M."/>
            <person name="Davidsen T.M."/>
            <person name="Wayne K.J."/>
            <person name="Tettelin H."/>
            <person name="Glass J.I."/>
            <person name="Rusch D."/>
            <person name="Podicherti R."/>
            <person name="Tsui H.-C.T."/>
            <person name="Winkler M.E."/>
        </authorList>
    </citation>
    <scope>NUCLEOTIDE SEQUENCE</scope>
</reference>
<accession>A0A382EZG1</accession>
<dbReference type="EMBL" id="UINC01046804">
    <property type="protein sequence ID" value="SVB55271.1"/>
    <property type="molecule type" value="Genomic_DNA"/>
</dbReference>
<dbReference type="Pfam" id="PF04724">
    <property type="entry name" value="Glyco_transf_17"/>
    <property type="match status" value="1"/>
</dbReference>
<dbReference type="PANTHER" id="PTHR12224:SF0">
    <property type="entry name" value="BETA-1,4-MANNOSYL-GLYCOPROTEIN 4-BETA-N-ACETYLGLUCOSAMINYLTRANSFERASE"/>
    <property type="match status" value="1"/>
</dbReference>
<evidence type="ECO:0000313" key="1">
    <source>
        <dbReference type="EMBL" id="SVB55271.1"/>
    </source>
</evidence>
<dbReference type="PANTHER" id="PTHR12224">
    <property type="entry name" value="BETA-1,4-MANNOSYL-GLYCOPROTEIN BETA-1,4-N-ACETYLGLUCOSAMINYL-TRANSFERASE"/>
    <property type="match status" value="1"/>
</dbReference>
<dbReference type="InterPro" id="IPR006813">
    <property type="entry name" value="Glyco_trans_17"/>
</dbReference>
<dbReference type="GO" id="GO:0003830">
    <property type="term" value="F:beta-1,4-mannosylglycoprotein 4-beta-N-acetylglucosaminyltransferase activity"/>
    <property type="evidence" value="ECO:0007669"/>
    <property type="project" value="InterPro"/>
</dbReference>
<dbReference type="GO" id="GO:0006044">
    <property type="term" value="P:N-acetylglucosamine metabolic process"/>
    <property type="evidence" value="ECO:0007669"/>
    <property type="project" value="TreeGrafter"/>
</dbReference>
<sequence length="258" mass="31462">MLLDLRLNVLNDFVDYFVIVEGNKTWQNNFKKLRFDISKFSKFKDKIIYIPVEDMPDGDNPYIRENFQRNCILRGLKNANEEDLIIISDLDEIPNPEVLTKFKKNMKYAVFRQFHFYYKINLQSQLNPYWYGSRICVKKYLKSPQWLRSLKFKKRSFWRIDKLRLNNIIEEGGWHFCNLKTPEQLLYKYNNLCETNDPYIFKEKIDKKYLQIEEIEKRVKEGKDIIGREETYKAKKLDKLFPKYILNNLELYKEWIAN</sequence>
<organism evidence="1">
    <name type="scientific">marine metagenome</name>
    <dbReference type="NCBI Taxonomy" id="408172"/>
    <lineage>
        <taxon>unclassified sequences</taxon>
        <taxon>metagenomes</taxon>
        <taxon>ecological metagenomes</taxon>
    </lineage>
</organism>
<protein>
    <submittedName>
        <fullName evidence="1">Uncharacterized protein</fullName>
    </submittedName>
</protein>
<dbReference type="GO" id="GO:0016020">
    <property type="term" value="C:membrane"/>
    <property type="evidence" value="ECO:0007669"/>
    <property type="project" value="InterPro"/>
</dbReference>